<feature type="transmembrane region" description="Helical" evidence="1">
    <location>
        <begin position="444"/>
        <end position="463"/>
    </location>
</feature>
<dbReference type="GeneID" id="43868939"/>
<protein>
    <recommendedName>
        <fullName evidence="4">Glycosyltransferase RgtA/B/C/D-like domain-containing protein</fullName>
    </recommendedName>
</protein>
<feature type="transmembrane region" description="Helical" evidence="1">
    <location>
        <begin position="342"/>
        <end position="367"/>
    </location>
</feature>
<accession>A0A0E3S7Y7</accession>
<evidence type="ECO:0000256" key="1">
    <source>
        <dbReference type="SAM" id="Phobius"/>
    </source>
</evidence>
<keyword evidence="1" id="KW-1133">Transmembrane helix</keyword>
<gene>
    <name evidence="2" type="ORF">MSHOH_0193</name>
</gene>
<feature type="transmembrane region" description="Helical" evidence="1">
    <location>
        <begin position="181"/>
        <end position="199"/>
    </location>
</feature>
<dbReference type="KEGG" id="mhor:MSHOH_0193"/>
<feature type="transmembrane region" description="Helical" evidence="1">
    <location>
        <begin position="12"/>
        <end position="31"/>
    </location>
</feature>
<keyword evidence="1" id="KW-0812">Transmembrane</keyword>
<organism evidence="2 3">
    <name type="scientific">Methanosarcina horonobensis HB-1 = JCM 15518</name>
    <dbReference type="NCBI Taxonomy" id="1434110"/>
    <lineage>
        <taxon>Archaea</taxon>
        <taxon>Methanobacteriati</taxon>
        <taxon>Methanobacteriota</taxon>
        <taxon>Stenosarchaea group</taxon>
        <taxon>Methanomicrobia</taxon>
        <taxon>Methanosarcinales</taxon>
        <taxon>Methanosarcinaceae</taxon>
        <taxon>Methanosarcina</taxon>
    </lineage>
</organism>
<dbReference type="HOGENOM" id="CLU_031443_0_0_2"/>
<dbReference type="STRING" id="1434110.MSHOH_0193"/>
<evidence type="ECO:0000313" key="3">
    <source>
        <dbReference type="Proteomes" id="UP000033101"/>
    </source>
</evidence>
<keyword evidence="1" id="KW-0472">Membrane</keyword>
<keyword evidence="3" id="KW-1185">Reference proteome</keyword>
<sequence>MADTIKERSFKLTLIFCLVFTILAYLTAYHAPSTGYELSIYTSTPVLTWVFLLLSILGSLYIVITNVCTNESERSNLWLIGIFILFMNRLLLLYIPFIRGYYTWNGDNISHIGHIKDLIFTGFISPDNPYPITHILLSEVLSISGMEISFIINHSTALLSGFYVIFIYLLSRVVFPGEKRIHLFSIASVLVVLFDGYNVYLMPNGWSIFYLPCLFFLYFKSIGNKFSFQYRFLFAIILILYPFFHPLTSVIIIILLFIDGITRLIVYYTSNKKIFSGIINELIPFNSIFIMSVIFVPWVLSFKIFHPNLKKFYLAITTGKSFDVIADMSNTLNKINLHGSELLLYIFKVMGDQIIFLVLSIVSSIIFFTKYDFKKYNNFTSLISITFFIGFLYLSYLLNLLPGLENIGSDRLVSYLVIFTPIMVGFIFNHFTNTKGISRANLNALIIILLIIIPSIIGLFSLYPSPYTIKPNSQVTQMDIHGARWLFVGCNNSEIETTDILGTTPRLADGVLGVSERRKRSISRDFIPEHFNYSQHMYLGNSYMGDKFSMISKLDERIYIDVWSPVGRFNEKDFEKLKADCTVDKVYCNGESYVCCIHGNQK</sequence>
<feature type="transmembrane region" description="Helical" evidence="1">
    <location>
        <begin position="148"/>
        <end position="169"/>
    </location>
</feature>
<dbReference type="PATRIC" id="fig|1434110.4.peg.219"/>
<dbReference type="EMBL" id="CP009516">
    <property type="protein sequence ID" value="AKB76676.1"/>
    <property type="molecule type" value="Genomic_DNA"/>
</dbReference>
<feature type="transmembrane region" description="Helical" evidence="1">
    <location>
        <begin position="379"/>
        <end position="400"/>
    </location>
</feature>
<feature type="transmembrane region" description="Helical" evidence="1">
    <location>
        <begin position="282"/>
        <end position="300"/>
    </location>
</feature>
<evidence type="ECO:0008006" key="4">
    <source>
        <dbReference type="Google" id="ProtNLM"/>
    </source>
</evidence>
<proteinExistence type="predicted"/>
<dbReference type="AlphaFoldDB" id="A0A0E3S7Y7"/>
<feature type="transmembrane region" description="Helical" evidence="1">
    <location>
        <begin position="46"/>
        <end position="64"/>
    </location>
</feature>
<name>A0A0E3S7Y7_9EURY</name>
<evidence type="ECO:0000313" key="2">
    <source>
        <dbReference type="EMBL" id="AKB76676.1"/>
    </source>
</evidence>
<dbReference type="RefSeq" id="WP_048136747.1">
    <property type="nucleotide sequence ID" value="NZ_CP009516.1"/>
</dbReference>
<feature type="transmembrane region" description="Helical" evidence="1">
    <location>
        <begin position="76"/>
        <end position="97"/>
    </location>
</feature>
<feature type="transmembrane region" description="Helical" evidence="1">
    <location>
        <begin position="412"/>
        <end position="432"/>
    </location>
</feature>
<dbReference type="OrthoDB" id="137309at2157"/>
<reference evidence="2 3" key="1">
    <citation type="submission" date="2014-07" db="EMBL/GenBank/DDBJ databases">
        <title>Methanogenic archaea and the global carbon cycle.</title>
        <authorList>
            <person name="Henriksen J.R."/>
            <person name="Luke J."/>
            <person name="Reinhart S."/>
            <person name="Benedict M.N."/>
            <person name="Youngblut N.D."/>
            <person name="Metcalf M.E."/>
            <person name="Whitaker R.J."/>
            <person name="Metcalf W.W."/>
        </authorList>
    </citation>
    <scope>NUCLEOTIDE SEQUENCE [LARGE SCALE GENOMIC DNA]</scope>
    <source>
        <strain evidence="2 3">HB-1</strain>
    </source>
</reference>
<dbReference type="Proteomes" id="UP000033101">
    <property type="component" value="Chromosome"/>
</dbReference>